<feature type="domain" description="Transposase IS204/IS1001/IS1096/IS1165 DDE" evidence="1">
    <location>
        <begin position="1"/>
        <end position="93"/>
    </location>
</feature>
<evidence type="ECO:0000313" key="3">
    <source>
        <dbReference type="Proteomes" id="UP000242329"/>
    </source>
</evidence>
<accession>A0A1M5MHJ3</accession>
<dbReference type="InterPro" id="IPR047951">
    <property type="entry name" value="Transpos_ISL3"/>
</dbReference>
<dbReference type="Pfam" id="PF01610">
    <property type="entry name" value="DDE_Tnp_ISL3"/>
    <property type="match status" value="1"/>
</dbReference>
<name>A0A1M5MHJ3_9FIRM</name>
<evidence type="ECO:0000313" key="2">
    <source>
        <dbReference type="EMBL" id="SHG76582.1"/>
    </source>
</evidence>
<dbReference type="RefSeq" id="WP_143156862.1">
    <property type="nucleotide sequence ID" value="NZ_FQWY01000011.1"/>
</dbReference>
<dbReference type="InterPro" id="IPR002560">
    <property type="entry name" value="Transposase_DDE"/>
</dbReference>
<dbReference type="PANTHER" id="PTHR33498">
    <property type="entry name" value="TRANSPOSASE FOR INSERTION SEQUENCE ELEMENT IS1557"/>
    <property type="match status" value="1"/>
</dbReference>
<keyword evidence="3" id="KW-1185">Reference proteome</keyword>
<dbReference type="PANTHER" id="PTHR33498:SF1">
    <property type="entry name" value="TRANSPOSASE FOR INSERTION SEQUENCE ELEMENT IS1557"/>
    <property type="match status" value="1"/>
</dbReference>
<organism evidence="2 3">
    <name type="scientific">Thermosyntropha lipolytica DSM 11003</name>
    <dbReference type="NCBI Taxonomy" id="1123382"/>
    <lineage>
        <taxon>Bacteria</taxon>
        <taxon>Bacillati</taxon>
        <taxon>Bacillota</taxon>
        <taxon>Clostridia</taxon>
        <taxon>Eubacteriales</taxon>
        <taxon>Syntrophomonadaceae</taxon>
        <taxon>Thermosyntropha</taxon>
    </lineage>
</organism>
<proteinExistence type="predicted"/>
<dbReference type="Proteomes" id="UP000242329">
    <property type="component" value="Unassembled WGS sequence"/>
</dbReference>
<sequence>AYFLKEKFMDFVNAANSGEAEIKLNEWLELVKVCKIEQFSYLANTISNWKEEILNSFDVPYTNACTEGFNNKIKVIKRNAYGYRNFSRFRNRILHCCS</sequence>
<reference evidence="3" key="1">
    <citation type="submission" date="2016-11" db="EMBL/GenBank/DDBJ databases">
        <authorList>
            <person name="Varghese N."/>
            <person name="Submissions S."/>
        </authorList>
    </citation>
    <scope>NUCLEOTIDE SEQUENCE [LARGE SCALE GENOMIC DNA]</scope>
    <source>
        <strain evidence="3">DSM 11003</strain>
    </source>
</reference>
<feature type="non-terminal residue" evidence="2">
    <location>
        <position position="1"/>
    </location>
</feature>
<protein>
    <submittedName>
        <fullName evidence="2">Transposase</fullName>
    </submittedName>
</protein>
<gene>
    <name evidence="2" type="ORF">SAMN02745221_00931</name>
</gene>
<evidence type="ECO:0000259" key="1">
    <source>
        <dbReference type="Pfam" id="PF01610"/>
    </source>
</evidence>
<dbReference type="EMBL" id="FQWY01000011">
    <property type="protein sequence ID" value="SHG76582.1"/>
    <property type="molecule type" value="Genomic_DNA"/>
</dbReference>
<dbReference type="AlphaFoldDB" id="A0A1M5MHJ3"/>